<dbReference type="PROSITE" id="PS50021">
    <property type="entry name" value="CH"/>
    <property type="match status" value="2"/>
</dbReference>
<evidence type="ECO:0000256" key="1">
    <source>
        <dbReference type="ARBA" id="ARBA00009238"/>
    </source>
</evidence>
<protein>
    <recommendedName>
        <fullName evidence="6">Calponin-homology (CH) domain-containing protein</fullName>
    </recommendedName>
</protein>
<accession>A0A9N7TZP2</accession>
<keyword evidence="8" id="KW-1185">Reference proteome</keyword>
<feature type="repeat" description="Filamin" evidence="4">
    <location>
        <begin position="609"/>
        <end position="705"/>
    </location>
</feature>
<dbReference type="PROSITE" id="PS00019">
    <property type="entry name" value="ACTININ_1"/>
    <property type="match status" value="1"/>
</dbReference>
<dbReference type="InterPro" id="IPR014756">
    <property type="entry name" value="Ig_E-set"/>
</dbReference>
<dbReference type="CDD" id="cd21230">
    <property type="entry name" value="CH_FLN_rpt2"/>
    <property type="match status" value="1"/>
</dbReference>
<evidence type="ECO:0000313" key="8">
    <source>
        <dbReference type="Proteomes" id="UP001153269"/>
    </source>
</evidence>
<evidence type="ECO:0000259" key="6">
    <source>
        <dbReference type="PROSITE" id="PS50021"/>
    </source>
</evidence>
<dbReference type="SMART" id="SM00033">
    <property type="entry name" value="CH"/>
    <property type="match status" value="2"/>
</dbReference>
<dbReference type="InterPro" id="IPR017868">
    <property type="entry name" value="Filamin/ABP280_repeat-like"/>
</dbReference>
<dbReference type="PANTHER" id="PTHR38537:SF7">
    <property type="entry name" value="FILAMIN-B"/>
    <property type="match status" value="1"/>
</dbReference>
<evidence type="ECO:0000256" key="2">
    <source>
        <dbReference type="ARBA" id="ARBA00022737"/>
    </source>
</evidence>
<dbReference type="AlphaFoldDB" id="A0A9N7TZP2"/>
<proteinExistence type="inferred from homology"/>
<dbReference type="FunFam" id="1.10.418.10:FF:000008">
    <property type="entry name" value="Filamin-B isoform C"/>
    <property type="match status" value="1"/>
</dbReference>
<reference evidence="7" key="1">
    <citation type="submission" date="2020-03" db="EMBL/GenBank/DDBJ databases">
        <authorList>
            <person name="Weist P."/>
        </authorList>
    </citation>
    <scope>NUCLEOTIDE SEQUENCE</scope>
</reference>
<dbReference type="PANTHER" id="PTHR38537">
    <property type="entry name" value="JITTERBUG, ISOFORM N"/>
    <property type="match status" value="1"/>
</dbReference>
<dbReference type="Pfam" id="PF00307">
    <property type="entry name" value="CH"/>
    <property type="match status" value="2"/>
</dbReference>
<dbReference type="InterPro" id="IPR013783">
    <property type="entry name" value="Ig-like_fold"/>
</dbReference>
<dbReference type="PROSITE" id="PS00020">
    <property type="entry name" value="ACTININ_2"/>
    <property type="match status" value="1"/>
</dbReference>
<dbReference type="InterPro" id="IPR001715">
    <property type="entry name" value="CH_dom"/>
</dbReference>
<organism evidence="7 8">
    <name type="scientific">Pleuronectes platessa</name>
    <name type="common">European plaice</name>
    <dbReference type="NCBI Taxonomy" id="8262"/>
    <lineage>
        <taxon>Eukaryota</taxon>
        <taxon>Metazoa</taxon>
        <taxon>Chordata</taxon>
        <taxon>Craniata</taxon>
        <taxon>Vertebrata</taxon>
        <taxon>Euteleostomi</taxon>
        <taxon>Actinopterygii</taxon>
        <taxon>Neopterygii</taxon>
        <taxon>Teleostei</taxon>
        <taxon>Neoteleostei</taxon>
        <taxon>Acanthomorphata</taxon>
        <taxon>Carangaria</taxon>
        <taxon>Pleuronectiformes</taxon>
        <taxon>Pleuronectoidei</taxon>
        <taxon>Pleuronectidae</taxon>
        <taxon>Pleuronectes</taxon>
    </lineage>
</organism>
<comment type="similarity">
    <text evidence="1">Belongs to the filamin family.</text>
</comment>
<evidence type="ECO:0000313" key="7">
    <source>
        <dbReference type="EMBL" id="CAB1422045.1"/>
    </source>
</evidence>
<comment type="caution">
    <text evidence="7">The sequence shown here is derived from an EMBL/GenBank/DDBJ whole genome shotgun (WGS) entry which is preliminary data.</text>
</comment>
<dbReference type="InterPro" id="IPR001298">
    <property type="entry name" value="Filamin/ABP280_rpt"/>
</dbReference>
<evidence type="ECO:0000256" key="3">
    <source>
        <dbReference type="ARBA" id="ARBA00023203"/>
    </source>
</evidence>
<dbReference type="EMBL" id="CADEAL010000558">
    <property type="protein sequence ID" value="CAB1422045.1"/>
    <property type="molecule type" value="Genomic_DNA"/>
</dbReference>
<dbReference type="GO" id="GO:0007399">
    <property type="term" value="P:nervous system development"/>
    <property type="evidence" value="ECO:0007669"/>
    <property type="project" value="UniProtKB-ARBA"/>
</dbReference>
<sequence>MPATEKDLAEDAPWKKIQQNTFTRWTNEHLKCVNKRIVDLQLDLGDGLRLIALLEVLSHQKMFRKYHPRPNFRQMKLENVSVALEFLEKENIKLVSIDSKAIVDGNLKLILGLIWTLILHYSISMPMWEGEDEEAESKTPKQRLLGWIQNKVPDLPISNFSRDWRDGKALGALVDSCAPGLCPDWETWDSVKPVNNATEAMQLADEWLGIPQVITPEEIIDPGADEQSVMTYLSQFPKAKLKTGAPLKPKLNPKKARAYGPGIEPTGNRVRRPAVFTVDTFSAGQGQVTVYLDHPDGTREELKAEPNEGKKTFSVTYIPQVVGAHKVTVMFAGQQIPKSPFEVSVDKALGDASKVTAKGPGIEPVGIVANKPTYFDIYTAGAGTGDVTAMIRDPQGRQNSVEGWGSPRAPSAWTWGPPACRGRAGPQGRGLQPTGLRVKQVGDFKVDTRTAGSGDLKAVVKGPKGTEEPVKQISGQDGVFSYEYYPNSPGKHSVSITWGGQHIPKSPFDVTVGKEAGPQQIRAWGPGLEGGIVGKPAAFVVESIGTDVGVLGFAIEGPSQAKIECEDQNDGSCDVSYWPTEPGEYAVHVTCDEEDIEHSPFMAFIVPDDNTSDPDKVKAFGPGLEKSGCLVNQPAEFTVNAKEAGKGPLKISAQDAEGLPVEVKVRSKGEGQYSCSYTPTSHLKHTVAVSWGGVGVPNSPFRVSRRSQPPVTTGSAILPKSGDLVEAQRVKVVTSEPLVKTESSRVVVRSEQTVLNQSVKKVKSKCPDVSSKAKKPLIIITTYTEARYSC</sequence>
<feature type="repeat" description="Filamin" evidence="4">
    <location>
        <begin position="248"/>
        <end position="345"/>
    </location>
</feature>
<feature type="domain" description="Calponin-homology (CH)" evidence="6">
    <location>
        <begin position="138"/>
        <end position="241"/>
    </location>
</feature>
<dbReference type="Gene3D" id="2.60.40.10">
    <property type="entry name" value="Immunoglobulins"/>
    <property type="match status" value="5"/>
</dbReference>
<dbReference type="InterPro" id="IPR036872">
    <property type="entry name" value="CH_dom_sf"/>
</dbReference>
<dbReference type="InterPro" id="IPR001589">
    <property type="entry name" value="Actinin_actin-bd_CS"/>
</dbReference>
<evidence type="ECO:0000256" key="4">
    <source>
        <dbReference type="PROSITE-ProRule" id="PRU00087"/>
    </source>
</evidence>
<feature type="domain" description="Calponin-homology (CH)" evidence="6">
    <location>
        <begin position="16"/>
        <end position="122"/>
    </location>
</feature>
<dbReference type="FunFam" id="1.10.418.10:FF:000006">
    <property type="entry name" value="Filamin-B isoform A"/>
    <property type="match status" value="1"/>
</dbReference>
<dbReference type="FunFam" id="2.60.40.10:FF:000001">
    <property type="entry name" value="Filamin-C isoform b"/>
    <property type="match status" value="2"/>
</dbReference>
<dbReference type="InterPro" id="IPR044801">
    <property type="entry name" value="Filamin"/>
</dbReference>
<dbReference type="FunFam" id="2.60.40.10:FF:000007">
    <property type="entry name" value="Filamin-B isoform C"/>
    <property type="match status" value="1"/>
</dbReference>
<dbReference type="SUPFAM" id="SSF47576">
    <property type="entry name" value="Calponin-homology domain, CH-domain"/>
    <property type="match status" value="1"/>
</dbReference>
<keyword evidence="2" id="KW-0677">Repeat</keyword>
<dbReference type="Pfam" id="PF00630">
    <property type="entry name" value="Filamin"/>
    <property type="match status" value="5"/>
</dbReference>
<feature type="repeat" description="Filamin" evidence="4">
    <location>
        <begin position="513"/>
        <end position="605"/>
    </location>
</feature>
<feature type="repeat" description="Filamin" evidence="4">
    <location>
        <begin position="347"/>
        <end position="402"/>
    </location>
</feature>
<evidence type="ECO:0000256" key="5">
    <source>
        <dbReference type="SAM" id="MobiDB-lite"/>
    </source>
</evidence>
<feature type="region of interest" description="Disordered" evidence="5">
    <location>
        <begin position="244"/>
        <end position="266"/>
    </location>
</feature>
<keyword evidence="3" id="KW-0009">Actin-binding</keyword>
<dbReference type="GO" id="GO:0030036">
    <property type="term" value="P:actin cytoskeleton organization"/>
    <property type="evidence" value="ECO:0007669"/>
    <property type="project" value="InterPro"/>
</dbReference>
<dbReference type="Proteomes" id="UP001153269">
    <property type="component" value="Unassembled WGS sequence"/>
</dbReference>
<gene>
    <name evidence="7" type="ORF">PLEPLA_LOCUS9934</name>
</gene>
<dbReference type="GO" id="GO:0051015">
    <property type="term" value="F:actin filament binding"/>
    <property type="evidence" value="ECO:0007669"/>
    <property type="project" value="InterPro"/>
</dbReference>
<dbReference type="PROSITE" id="PS50194">
    <property type="entry name" value="FILAMIN_REPEAT"/>
    <property type="match status" value="5"/>
</dbReference>
<dbReference type="SUPFAM" id="SSF81296">
    <property type="entry name" value="E set domains"/>
    <property type="match status" value="5"/>
</dbReference>
<dbReference type="Gene3D" id="1.10.418.10">
    <property type="entry name" value="Calponin-like domain"/>
    <property type="match status" value="2"/>
</dbReference>
<dbReference type="SMART" id="SM00557">
    <property type="entry name" value="IG_FLMN"/>
    <property type="match status" value="5"/>
</dbReference>
<name>A0A9N7TZP2_PLEPL</name>
<feature type="repeat" description="Filamin" evidence="4">
    <location>
        <begin position="416"/>
        <end position="512"/>
    </location>
</feature>